<dbReference type="EMBL" id="JACEIK010005433">
    <property type="protein sequence ID" value="MCE0481496.1"/>
    <property type="molecule type" value="Genomic_DNA"/>
</dbReference>
<name>A0ABS8VL24_DATST</name>
<comment type="caution">
    <text evidence="2">The sequence shown here is derived from an EMBL/GenBank/DDBJ whole genome shotgun (WGS) entry which is preliminary data.</text>
</comment>
<evidence type="ECO:0000313" key="2">
    <source>
        <dbReference type="EMBL" id="MCE0481496.1"/>
    </source>
</evidence>
<evidence type="ECO:0008006" key="4">
    <source>
        <dbReference type="Google" id="ProtNLM"/>
    </source>
</evidence>
<accession>A0ABS8VL24</accession>
<gene>
    <name evidence="2" type="ORF">HAX54_039294</name>
</gene>
<feature type="signal peptide" evidence="1">
    <location>
        <begin position="1"/>
        <end position="22"/>
    </location>
</feature>
<evidence type="ECO:0000256" key="1">
    <source>
        <dbReference type="SAM" id="SignalP"/>
    </source>
</evidence>
<organism evidence="2 3">
    <name type="scientific">Datura stramonium</name>
    <name type="common">Jimsonweed</name>
    <name type="synonym">Common thornapple</name>
    <dbReference type="NCBI Taxonomy" id="4076"/>
    <lineage>
        <taxon>Eukaryota</taxon>
        <taxon>Viridiplantae</taxon>
        <taxon>Streptophyta</taxon>
        <taxon>Embryophyta</taxon>
        <taxon>Tracheophyta</taxon>
        <taxon>Spermatophyta</taxon>
        <taxon>Magnoliopsida</taxon>
        <taxon>eudicotyledons</taxon>
        <taxon>Gunneridae</taxon>
        <taxon>Pentapetalae</taxon>
        <taxon>asterids</taxon>
        <taxon>lamiids</taxon>
        <taxon>Solanales</taxon>
        <taxon>Solanaceae</taxon>
        <taxon>Solanoideae</taxon>
        <taxon>Datureae</taxon>
        <taxon>Datura</taxon>
    </lineage>
</organism>
<protein>
    <recommendedName>
        <fullName evidence="4">Secreted protein</fullName>
    </recommendedName>
</protein>
<dbReference type="Proteomes" id="UP000823775">
    <property type="component" value="Unassembled WGS sequence"/>
</dbReference>
<feature type="chain" id="PRO_5046230432" description="Secreted protein" evidence="1">
    <location>
        <begin position="23"/>
        <end position="175"/>
    </location>
</feature>
<evidence type="ECO:0000313" key="3">
    <source>
        <dbReference type="Proteomes" id="UP000823775"/>
    </source>
</evidence>
<keyword evidence="3" id="KW-1185">Reference proteome</keyword>
<sequence length="175" mass="18491">MMKKLFTTLLLSTLYKSGKVVSLCESPAFLQCPSAECRSQAGPPAGTLSGKDARVGCPEVAKSVTLPVCFPARAWPLFPICGHFGSSAPFSHCHVAHLSGAGQAGASHAAYRAEGRPCRACHCGMLRRVASSQDEGASRLVMCAQVAVLRGYVILAPNFNLCIIHSNFSSSIHKT</sequence>
<keyword evidence="1" id="KW-0732">Signal</keyword>
<reference evidence="2 3" key="1">
    <citation type="journal article" date="2021" name="BMC Genomics">
        <title>Datura genome reveals duplications of psychoactive alkaloid biosynthetic genes and high mutation rate following tissue culture.</title>
        <authorList>
            <person name="Rajewski A."/>
            <person name="Carter-House D."/>
            <person name="Stajich J."/>
            <person name="Litt A."/>
        </authorList>
    </citation>
    <scope>NUCLEOTIDE SEQUENCE [LARGE SCALE GENOMIC DNA]</scope>
    <source>
        <strain evidence="2">AR-01</strain>
    </source>
</reference>
<proteinExistence type="predicted"/>